<dbReference type="EMBL" id="CP002278">
    <property type="protein sequence ID" value="ADP77427.1"/>
    <property type="molecule type" value="Genomic_DNA"/>
</dbReference>
<feature type="transmembrane region" description="Helical" evidence="5">
    <location>
        <begin position="141"/>
        <end position="160"/>
    </location>
</feature>
<dbReference type="InterPro" id="IPR001694">
    <property type="entry name" value="NADH_UbQ_OxRdtase_su1/FPO"/>
</dbReference>
<reference evidence="6 7" key="1">
    <citation type="journal article" date="2010" name="Stand. Genomic Sci.">
        <title>Complete genome sequence of Methanothermus fervidus type strain (V24S).</title>
        <authorList>
            <person name="Anderson I."/>
            <person name="Djao O.D."/>
            <person name="Misra M."/>
            <person name="Chertkov O."/>
            <person name="Nolan M."/>
            <person name="Lucas S."/>
            <person name="Lapidus A."/>
            <person name="Del Rio T.G."/>
            <person name="Tice H."/>
            <person name="Cheng J.F."/>
            <person name="Tapia R."/>
            <person name="Han C."/>
            <person name="Goodwin L."/>
            <person name="Pitluck S."/>
            <person name="Liolios K."/>
            <person name="Ivanova N."/>
            <person name="Mavromatis K."/>
            <person name="Mikhailova N."/>
            <person name="Pati A."/>
            <person name="Brambilla E."/>
            <person name="Chen A."/>
            <person name="Palaniappan K."/>
            <person name="Land M."/>
            <person name="Hauser L."/>
            <person name="Chang Y.J."/>
            <person name="Jeffries C.D."/>
            <person name="Sikorski J."/>
            <person name="Spring S."/>
            <person name="Rohde M."/>
            <person name="Eichinger K."/>
            <person name="Huber H."/>
            <person name="Wirth R."/>
            <person name="Goker M."/>
            <person name="Detter J.C."/>
            <person name="Woyke T."/>
            <person name="Bristow J."/>
            <person name="Eisen J.A."/>
            <person name="Markowitz V."/>
            <person name="Hugenholtz P."/>
            <person name="Klenk H.P."/>
            <person name="Kyrpides N.C."/>
        </authorList>
    </citation>
    <scope>NUCLEOTIDE SEQUENCE [LARGE SCALE GENOMIC DNA]</scope>
    <source>
        <strain evidence="7">ATCC 43054 / DSM 2088 / JCM 10308 / V24 S</strain>
    </source>
</reference>
<evidence type="ECO:0000256" key="5">
    <source>
        <dbReference type="SAM" id="Phobius"/>
    </source>
</evidence>
<protein>
    <submittedName>
        <fullName evidence="6">Respiratory-chain NADH dehydrogenase subunit 1</fullName>
    </submittedName>
</protein>
<dbReference type="GO" id="GO:0005886">
    <property type="term" value="C:plasma membrane"/>
    <property type="evidence" value="ECO:0007669"/>
    <property type="project" value="TreeGrafter"/>
</dbReference>
<dbReference type="OrthoDB" id="15253at2157"/>
<sequence>MDYSVFTYTISIVIFSFIMAPIIEWIERKLVAKIQRRVGPYFTGPKGFLQPFYDFFKLLGKEENLPENMDKLVAHLAVLLAVILPIFGILFIPIFSPVSPYNFQGDFLFILVILSFLAFSIVMAGLASLTPFTVVGTGRLIVQYSMYEVILIISLFLAFAQVGDYSISAILKYQIANYPLILTQPLTFFVMIFSLLAVLEEPPFDLPHAKQEIVAGWKTEYSGRLLAFILFSRNLKFLYIALIIVTVFLAGGYGPGINKYGFLWIIYLLIKLLFVVFLVTFVKAIAVRVRSLYLPKNLWLKFIPILILQLIIIGGLKTLGAI</sequence>
<gene>
    <name evidence="6" type="ordered locus">Mfer_0628</name>
</gene>
<dbReference type="PANTHER" id="PTHR43359:SF1">
    <property type="entry name" value="FORMATE HYDROGENLYASE SUBUNIT 4-RELATED"/>
    <property type="match status" value="1"/>
</dbReference>
<keyword evidence="3 5" id="KW-1133">Transmembrane helix</keyword>
<evidence type="ECO:0000256" key="2">
    <source>
        <dbReference type="ARBA" id="ARBA00022692"/>
    </source>
</evidence>
<dbReference type="Pfam" id="PF00146">
    <property type="entry name" value="NADHdh"/>
    <property type="match status" value="1"/>
</dbReference>
<dbReference type="HOGENOM" id="CLU_015134_0_2_2"/>
<keyword evidence="7" id="KW-1185">Reference proteome</keyword>
<feature type="transmembrane region" description="Helical" evidence="5">
    <location>
        <begin position="72"/>
        <end position="95"/>
    </location>
</feature>
<name>E3GYP5_METFV</name>
<comment type="subcellular location">
    <subcellularLocation>
        <location evidence="1">Membrane</location>
        <topology evidence="1">Multi-pass membrane protein</topology>
    </subcellularLocation>
</comment>
<evidence type="ECO:0000256" key="4">
    <source>
        <dbReference type="ARBA" id="ARBA00023136"/>
    </source>
</evidence>
<proteinExistence type="predicted"/>
<evidence type="ECO:0000313" key="6">
    <source>
        <dbReference type="EMBL" id="ADP77427.1"/>
    </source>
</evidence>
<accession>E3GYP5</accession>
<feature type="transmembrane region" description="Helical" evidence="5">
    <location>
        <begin position="6"/>
        <end position="26"/>
    </location>
</feature>
<dbReference type="InterPro" id="IPR052561">
    <property type="entry name" value="ComplexI_Subunit1"/>
</dbReference>
<dbReference type="PANTHER" id="PTHR43359">
    <property type="entry name" value="FORMATE HYDROGENLYASE SUBUNIT 4"/>
    <property type="match status" value="1"/>
</dbReference>
<feature type="transmembrane region" description="Helical" evidence="5">
    <location>
        <begin position="262"/>
        <end position="286"/>
    </location>
</feature>
<feature type="transmembrane region" description="Helical" evidence="5">
    <location>
        <begin position="107"/>
        <end position="129"/>
    </location>
</feature>
<organism evidence="6 7">
    <name type="scientific">Methanothermus fervidus (strain ATCC 43054 / DSM 2088 / JCM 10308 / V24 S)</name>
    <dbReference type="NCBI Taxonomy" id="523846"/>
    <lineage>
        <taxon>Archaea</taxon>
        <taxon>Methanobacteriati</taxon>
        <taxon>Methanobacteriota</taxon>
        <taxon>Methanomada group</taxon>
        <taxon>Methanobacteria</taxon>
        <taxon>Methanobacteriales</taxon>
        <taxon>Methanothermaceae</taxon>
        <taxon>Methanothermus</taxon>
    </lineage>
</organism>
<dbReference type="AlphaFoldDB" id="E3GYP5"/>
<feature type="transmembrane region" description="Helical" evidence="5">
    <location>
        <begin position="237"/>
        <end position="256"/>
    </location>
</feature>
<feature type="transmembrane region" description="Helical" evidence="5">
    <location>
        <begin position="298"/>
        <end position="316"/>
    </location>
</feature>
<feature type="transmembrane region" description="Helical" evidence="5">
    <location>
        <begin position="180"/>
        <end position="199"/>
    </location>
</feature>
<dbReference type="STRING" id="523846.Mfer_0628"/>
<dbReference type="KEGG" id="mfv:Mfer_0628"/>
<evidence type="ECO:0000256" key="3">
    <source>
        <dbReference type="ARBA" id="ARBA00022989"/>
    </source>
</evidence>
<keyword evidence="2 5" id="KW-0812">Transmembrane</keyword>
<dbReference type="Proteomes" id="UP000002315">
    <property type="component" value="Chromosome"/>
</dbReference>
<evidence type="ECO:0000256" key="1">
    <source>
        <dbReference type="ARBA" id="ARBA00004141"/>
    </source>
</evidence>
<keyword evidence="4 5" id="KW-0472">Membrane</keyword>
<evidence type="ECO:0000313" key="7">
    <source>
        <dbReference type="Proteomes" id="UP000002315"/>
    </source>
</evidence>